<dbReference type="Proteomes" id="UP001187343">
    <property type="component" value="Unassembled WGS sequence"/>
</dbReference>
<sequence length="120" mass="13763">MTVHELLLKTLEDLDNEKLNTFKWYLKHDELASVADVEKADAPTKIVDLIIARYQREGAVEITLDILKKMKENNIAKKLEDKHKDGHVLIEHAVMCAVVGQRWNCTSFKKEAMRSWGVGC</sequence>
<name>A0AA88QEJ1_9TELE</name>
<accession>A0AA88QEJ1</accession>
<protein>
    <recommendedName>
        <fullName evidence="1">Pyrin domain-containing protein</fullName>
    </recommendedName>
</protein>
<organism evidence="2 3">
    <name type="scientific">Cirrhinus molitorella</name>
    <name type="common">mud carp</name>
    <dbReference type="NCBI Taxonomy" id="172907"/>
    <lineage>
        <taxon>Eukaryota</taxon>
        <taxon>Metazoa</taxon>
        <taxon>Chordata</taxon>
        <taxon>Craniata</taxon>
        <taxon>Vertebrata</taxon>
        <taxon>Euteleostomi</taxon>
        <taxon>Actinopterygii</taxon>
        <taxon>Neopterygii</taxon>
        <taxon>Teleostei</taxon>
        <taxon>Ostariophysi</taxon>
        <taxon>Cypriniformes</taxon>
        <taxon>Cyprinidae</taxon>
        <taxon>Labeoninae</taxon>
        <taxon>Labeonini</taxon>
        <taxon>Cirrhinus</taxon>
    </lineage>
</organism>
<dbReference type="Gene3D" id="1.10.533.10">
    <property type="entry name" value="Death Domain, Fas"/>
    <property type="match status" value="1"/>
</dbReference>
<gene>
    <name evidence="2" type="ORF">Q8A67_001551</name>
</gene>
<dbReference type="SMART" id="SM01289">
    <property type="entry name" value="PYRIN"/>
    <property type="match status" value="1"/>
</dbReference>
<dbReference type="EMBL" id="JAUYZG010000001">
    <property type="protein sequence ID" value="KAK2917177.1"/>
    <property type="molecule type" value="Genomic_DNA"/>
</dbReference>
<evidence type="ECO:0000259" key="1">
    <source>
        <dbReference type="PROSITE" id="PS50824"/>
    </source>
</evidence>
<evidence type="ECO:0000313" key="3">
    <source>
        <dbReference type="Proteomes" id="UP001187343"/>
    </source>
</evidence>
<dbReference type="InterPro" id="IPR011029">
    <property type="entry name" value="DEATH-like_dom_sf"/>
</dbReference>
<comment type="caution">
    <text evidence="2">The sequence shown here is derived from an EMBL/GenBank/DDBJ whole genome shotgun (WGS) entry which is preliminary data.</text>
</comment>
<dbReference type="Pfam" id="PF02758">
    <property type="entry name" value="PYRIN"/>
    <property type="match status" value="1"/>
</dbReference>
<dbReference type="AlphaFoldDB" id="A0AA88QEJ1"/>
<keyword evidence="3" id="KW-1185">Reference proteome</keyword>
<dbReference type="InterPro" id="IPR004020">
    <property type="entry name" value="DAPIN"/>
</dbReference>
<feature type="domain" description="Pyrin" evidence="1">
    <location>
        <begin position="1"/>
        <end position="85"/>
    </location>
</feature>
<reference evidence="2" key="1">
    <citation type="submission" date="2023-08" db="EMBL/GenBank/DDBJ databases">
        <title>Chromosome-level Genome Assembly of mud carp (Cirrhinus molitorella).</title>
        <authorList>
            <person name="Liu H."/>
        </authorList>
    </citation>
    <scope>NUCLEOTIDE SEQUENCE</scope>
    <source>
        <strain evidence="2">Prfri</strain>
        <tissue evidence="2">Muscle</tissue>
    </source>
</reference>
<dbReference type="PROSITE" id="PS50824">
    <property type="entry name" value="DAPIN"/>
    <property type="match status" value="1"/>
</dbReference>
<evidence type="ECO:0000313" key="2">
    <source>
        <dbReference type="EMBL" id="KAK2917177.1"/>
    </source>
</evidence>
<dbReference type="SUPFAM" id="SSF47986">
    <property type="entry name" value="DEATH domain"/>
    <property type="match status" value="1"/>
</dbReference>
<proteinExistence type="predicted"/>